<dbReference type="GO" id="GO:0016740">
    <property type="term" value="F:transferase activity"/>
    <property type="evidence" value="ECO:0007669"/>
    <property type="project" value="UniProtKB-KW"/>
</dbReference>
<accession>T0ZD80</accession>
<dbReference type="InterPro" id="IPR037064">
    <property type="entry name" value="Formiminotransferase_N_sf"/>
</dbReference>
<dbReference type="AlphaFoldDB" id="T0ZD80"/>
<gene>
    <name evidence="2" type="ORF">B1B_19464</name>
</gene>
<keyword evidence="2" id="KW-0456">Lyase</keyword>
<evidence type="ECO:0000259" key="1">
    <source>
        <dbReference type="Pfam" id="PF07837"/>
    </source>
</evidence>
<name>T0ZD80_9ZZZZ</name>
<reference evidence="2" key="1">
    <citation type="submission" date="2013-08" db="EMBL/GenBank/DDBJ databases">
        <authorList>
            <person name="Mendez C."/>
            <person name="Richter M."/>
            <person name="Ferrer M."/>
            <person name="Sanchez J."/>
        </authorList>
    </citation>
    <scope>NUCLEOTIDE SEQUENCE</scope>
</reference>
<feature type="domain" description="Formiminotransferase N-terminal subdomain" evidence="1">
    <location>
        <begin position="3"/>
        <end position="56"/>
    </location>
</feature>
<dbReference type="SUPFAM" id="SSF55116">
    <property type="entry name" value="Formiminotransferase domain of formiminotransferase-cyclodeaminase"/>
    <property type="match status" value="1"/>
</dbReference>
<dbReference type="GO" id="GO:0030412">
    <property type="term" value="F:formimidoyltetrahydrofolate cyclodeaminase activity"/>
    <property type="evidence" value="ECO:0007669"/>
    <property type="project" value="UniProtKB-EC"/>
</dbReference>
<keyword evidence="2" id="KW-0808">Transferase</keyword>
<dbReference type="EMBL" id="AUZY01013072">
    <property type="protein sequence ID" value="EQD26764.1"/>
    <property type="molecule type" value="Genomic_DNA"/>
</dbReference>
<comment type="caution">
    <text evidence="2">The sequence shown here is derived from an EMBL/GenBank/DDBJ whole genome shotgun (WGS) entry which is preliminary data.</text>
</comment>
<dbReference type="Gene3D" id="3.30.990.10">
    <property type="entry name" value="Formiminotransferase, N-terminal subdomain"/>
    <property type="match status" value="1"/>
</dbReference>
<proteinExistence type="predicted"/>
<dbReference type="GO" id="GO:0005542">
    <property type="term" value="F:folic acid binding"/>
    <property type="evidence" value="ECO:0007669"/>
    <property type="project" value="InterPro"/>
</dbReference>
<dbReference type="EC" id="4.3.1.4" evidence="2"/>
<dbReference type="InterPro" id="IPR012886">
    <property type="entry name" value="Formiminotransferase_N"/>
</dbReference>
<dbReference type="PANTHER" id="PTHR12234:SF8">
    <property type="entry name" value="FORMIMINOTRANSFERASE-CYCLODEAMINASE"/>
    <property type="match status" value="1"/>
</dbReference>
<dbReference type="InterPro" id="IPR051623">
    <property type="entry name" value="FTCD"/>
</dbReference>
<feature type="non-terminal residue" evidence="2">
    <location>
        <position position="60"/>
    </location>
</feature>
<evidence type="ECO:0000313" key="2">
    <source>
        <dbReference type="EMBL" id="EQD26764.1"/>
    </source>
</evidence>
<dbReference type="Pfam" id="PF07837">
    <property type="entry name" value="FTCD_N"/>
    <property type="match status" value="1"/>
</dbReference>
<organism evidence="2">
    <name type="scientific">mine drainage metagenome</name>
    <dbReference type="NCBI Taxonomy" id="410659"/>
    <lineage>
        <taxon>unclassified sequences</taxon>
        <taxon>metagenomes</taxon>
        <taxon>ecological metagenomes</taxon>
    </lineage>
</organism>
<protein>
    <submittedName>
        <fullName evidence="2">Protein containing Formiminotransferase</fullName>
        <ecNumber evidence="2">4.3.1.4</ecNumber>
    </submittedName>
</protein>
<dbReference type="InterPro" id="IPR022384">
    <property type="entry name" value="FormiminoTrfase_cat_dom_sf"/>
</dbReference>
<sequence length="60" mass="6599">MQLVECVPNFSEGRNRDVVDNVVAAIQSVKGVKVLDREMDPDHNRSVVTFIAEPDKAGMA</sequence>
<reference evidence="2" key="2">
    <citation type="journal article" date="2014" name="ISME J.">
        <title>Microbial stratification in low pH oxic and suboxic macroscopic growths along an acid mine drainage.</title>
        <authorList>
            <person name="Mendez-Garcia C."/>
            <person name="Mesa V."/>
            <person name="Sprenger R.R."/>
            <person name="Richter M."/>
            <person name="Diez M.S."/>
            <person name="Solano J."/>
            <person name="Bargiela R."/>
            <person name="Golyshina O.V."/>
            <person name="Manteca A."/>
            <person name="Ramos J.L."/>
            <person name="Gallego J.R."/>
            <person name="Llorente I."/>
            <person name="Martins Dos Santos V.A."/>
            <person name="Jensen O.N."/>
            <person name="Pelaez A.I."/>
            <person name="Sanchez J."/>
            <person name="Ferrer M."/>
        </authorList>
    </citation>
    <scope>NUCLEOTIDE SEQUENCE</scope>
</reference>
<dbReference type="PANTHER" id="PTHR12234">
    <property type="entry name" value="FORMIMINOTRANSFERASE-CYCLODEAMINASE"/>
    <property type="match status" value="1"/>
</dbReference>